<dbReference type="EMBL" id="FZNO01000026">
    <property type="protein sequence ID" value="SNR79887.1"/>
    <property type="molecule type" value="Genomic_DNA"/>
</dbReference>
<organism evidence="1 2">
    <name type="scientific">Blastococcus mobilis</name>
    <dbReference type="NCBI Taxonomy" id="1938746"/>
    <lineage>
        <taxon>Bacteria</taxon>
        <taxon>Bacillati</taxon>
        <taxon>Actinomycetota</taxon>
        <taxon>Actinomycetes</taxon>
        <taxon>Geodermatophilales</taxon>
        <taxon>Geodermatophilaceae</taxon>
        <taxon>Blastococcus</taxon>
    </lineage>
</organism>
<dbReference type="AlphaFoldDB" id="A0A238Z981"/>
<accession>A0A238Z981</accession>
<reference evidence="1 2" key="1">
    <citation type="submission" date="2017-06" db="EMBL/GenBank/DDBJ databases">
        <authorList>
            <person name="Kim H.J."/>
            <person name="Triplett B.A."/>
        </authorList>
    </citation>
    <scope>NUCLEOTIDE SEQUENCE [LARGE SCALE GENOMIC DNA]</scope>
    <source>
        <strain evidence="1 2">DSM 44272</strain>
    </source>
</reference>
<sequence length="294" mass="28520">MSEHVAVTAPPRRRLRRWACRSTVLTGLGIGLWLAGTSVASAEEVTPRESLWGTAAQTVDALAPSPALPVAEAVHQVAGTAVAVPETAAAAATAAAAPVTDSVGAVTTPVAEMVRPVAAPVTDAVRDVARPVVAPIRDAILASVREAIFAPARGVLLAATVPAPAGERTEIAGPVVSDSAVSAPQVTPGDTALGPVSPRATTAAAAAFGADPSTVAAKAGAPASAPAWPLPVPVPAVPSTGGGVAAGASNGSDPMPADLTHTPLDAELAAAGICPAAGAHVPVGSAADPCFSPD</sequence>
<gene>
    <name evidence="1" type="ORF">SAMN06272737_12636</name>
</gene>
<evidence type="ECO:0000313" key="2">
    <source>
        <dbReference type="Proteomes" id="UP000198403"/>
    </source>
</evidence>
<name>A0A238Z981_9ACTN</name>
<dbReference type="Proteomes" id="UP000198403">
    <property type="component" value="Unassembled WGS sequence"/>
</dbReference>
<dbReference type="RefSeq" id="WP_089338256.1">
    <property type="nucleotide sequence ID" value="NZ_FZNO01000026.1"/>
</dbReference>
<keyword evidence="2" id="KW-1185">Reference proteome</keyword>
<protein>
    <submittedName>
        <fullName evidence="1">Uncharacterized protein</fullName>
    </submittedName>
</protein>
<evidence type="ECO:0000313" key="1">
    <source>
        <dbReference type="EMBL" id="SNR79887.1"/>
    </source>
</evidence>
<proteinExistence type="predicted"/>